<dbReference type="SUPFAM" id="SSF54631">
    <property type="entry name" value="CBS-domain pair"/>
    <property type="match status" value="1"/>
</dbReference>
<reference evidence="4 5" key="1">
    <citation type="journal article" date="2012" name="J. Bacteriol.">
        <title>Genome sequence of an alkane-degrading bacterium, Alcanivorax pacificus type strain W11-5, isolated from deep sea sediment.</title>
        <authorList>
            <person name="Lai Q."/>
            <person name="Shao Z."/>
        </authorList>
    </citation>
    <scope>NUCLEOTIDE SEQUENCE [LARGE SCALE GENOMIC DNA]</scope>
    <source>
        <strain evidence="4 5">W11-5</strain>
    </source>
</reference>
<dbReference type="InterPro" id="IPR000644">
    <property type="entry name" value="CBS_dom"/>
</dbReference>
<evidence type="ECO:0000313" key="4">
    <source>
        <dbReference type="EMBL" id="AJD48604.1"/>
    </source>
</evidence>
<keyword evidence="5" id="KW-1185">Reference proteome</keyword>
<dbReference type="SMART" id="SM00116">
    <property type="entry name" value="CBS"/>
    <property type="match status" value="2"/>
</dbReference>
<dbReference type="AlphaFoldDB" id="A0A0B4XK03"/>
<proteinExistence type="predicted"/>
<sequence length="149" mass="16512">MKVQEIMSTNPHHLKADSTLRDAAQMMRECNCGMLPIASPDNPDKLMGIITDHDMVVRGMAEGLSPDQKAATCMTDRVLYCFRDDDVAEVARNMDSQHVQRLIVLDDRNSKRFCGVISLSDIAAASSTDHSLQGAISECSRPYQRSAMH</sequence>
<dbReference type="OrthoDB" id="9794094at2"/>
<organism evidence="4 5">
    <name type="scientific">Isoalcanivorax pacificus W11-5</name>
    <dbReference type="NCBI Taxonomy" id="391936"/>
    <lineage>
        <taxon>Bacteria</taxon>
        <taxon>Pseudomonadati</taxon>
        <taxon>Pseudomonadota</taxon>
        <taxon>Gammaproteobacteria</taxon>
        <taxon>Oceanospirillales</taxon>
        <taxon>Alcanivoracaceae</taxon>
        <taxon>Isoalcanivorax</taxon>
    </lineage>
</organism>
<dbReference type="PROSITE" id="PS51371">
    <property type="entry name" value="CBS"/>
    <property type="match status" value="2"/>
</dbReference>
<dbReference type="Gene3D" id="3.10.580.10">
    <property type="entry name" value="CBS-domain"/>
    <property type="match status" value="1"/>
</dbReference>
<dbReference type="STRING" id="391936.S7S_10960"/>
<dbReference type="InterPro" id="IPR051257">
    <property type="entry name" value="Diverse_CBS-Domain"/>
</dbReference>
<dbReference type="Proteomes" id="UP000006764">
    <property type="component" value="Chromosome"/>
</dbReference>
<dbReference type="EMBL" id="CP004387">
    <property type="protein sequence ID" value="AJD48604.1"/>
    <property type="molecule type" value="Genomic_DNA"/>
</dbReference>
<protein>
    <recommendedName>
        <fullName evidence="3">CBS domain-containing protein</fullName>
    </recommendedName>
</protein>
<evidence type="ECO:0000256" key="1">
    <source>
        <dbReference type="ARBA" id="ARBA00023122"/>
    </source>
</evidence>
<evidence type="ECO:0000256" key="2">
    <source>
        <dbReference type="PROSITE-ProRule" id="PRU00703"/>
    </source>
</evidence>
<dbReference type="KEGG" id="apac:S7S_10960"/>
<dbReference type="InterPro" id="IPR046342">
    <property type="entry name" value="CBS_dom_sf"/>
</dbReference>
<name>A0A0B4XK03_9GAMM</name>
<keyword evidence="1 2" id="KW-0129">CBS domain</keyword>
<dbReference type="Pfam" id="PF00571">
    <property type="entry name" value="CBS"/>
    <property type="match status" value="2"/>
</dbReference>
<dbReference type="RefSeq" id="WP_008737226.1">
    <property type="nucleotide sequence ID" value="NZ_CP004387.1"/>
</dbReference>
<feature type="domain" description="CBS" evidence="3">
    <location>
        <begin position="7"/>
        <end position="68"/>
    </location>
</feature>
<gene>
    <name evidence="4" type="ORF">S7S_10960</name>
</gene>
<dbReference type="PANTHER" id="PTHR43080:SF2">
    <property type="entry name" value="CBS DOMAIN-CONTAINING PROTEIN"/>
    <property type="match status" value="1"/>
</dbReference>
<dbReference type="HOGENOM" id="CLU_040681_12_0_6"/>
<accession>A0A0B4XK03</accession>
<dbReference type="PANTHER" id="PTHR43080">
    <property type="entry name" value="CBS DOMAIN-CONTAINING PROTEIN CBSX3, MITOCHONDRIAL"/>
    <property type="match status" value="1"/>
</dbReference>
<evidence type="ECO:0000313" key="5">
    <source>
        <dbReference type="Proteomes" id="UP000006764"/>
    </source>
</evidence>
<feature type="domain" description="CBS" evidence="3">
    <location>
        <begin position="74"/>
        <end position="132"/>
    </location>
</feature>
<evidence type="ECO:0000259" key="3">
    <source>
        <dbReference type="PROSITE" id="PS51371"/>
    </source>
</evidence>